<keyword evidence="1" id="KW-0472">Membrane</keyword>
<dbReference type="UniPathway" id="UPA00378"/>
<keyword evidence="1" id="KW-0812">Transmembrane</keyword>
<accession>A0A7R9JUH6</accession>
<gene>
    <name evidence="2" type="ORF">TGEB3V08_LOCUS3605</name>
</gene>
<evidence type="ECO:0000256" key="1">
    <source>
        <dbReference type="SAM" id="Phobius"/>
    </source>
</evidence>
<feature type="transmembrane region" description="Helical" evidence="1">
    <location>
        <begin position="38"/>
        <end position="59"/>
    </location>
</feature>
<organism evidence="2">
    <name type="scientific">Timema genevievae</name>
    <name type="common">Walking stick</name>
    <dbReference type="NCBI Taxonomy" id="629358"/>
    <lineage>
        <taxon>Eukaryota</taxon>
        <taxon>Metazoa</taxon>
        <taxon>Ecdysozoa</taxon>
        <taxon>Arthropoda</taxon>
        <taxon>Hexapoda</taxon>
        <taxon>Insecta</taxon>
        <taxon>Pterygota</taxon>
        <taxon>Neoptera</taxon>
        <taxon>Polyneoptera</taxon>
        <taxon>Phasmatodea</taxon>
        <taxon>Timematodea</taxon>
        <taxon>Timematoidea</taxon>
        <taxon>Timematidae</taxon>
        <taxon>Timema</taxon>
    </lineage>
</organism>
<keyword evidence="1" id="KW-1133">Transmembrane helix</keyword>
<sequence length="111" mass="12781">MQLANVLVVLSSTAEDGEIEVRISVGVYLQYHTWKQVLSGALVGFLFGSLWFALTYLIFTPLFPLIASWRISEFLLLRDTTLIPNVLWFEYTHSRQEARARSRKLVSMKSQ</sequence>
<dbReference type="AlphaFoldDB" id="A0A7R9JUH6"/>
<name>A0A7R9JUH6_TIMGE</name>
<evidence type="ECO:0000313" key="2">
    <source>
        <dbReference type="EMBL" id="CAD7589680.1"/>
    </source>
</evidence>
<proteinExistence type="predicted"/>
<protein>
    <submittedName>
        <fullName evidence="2">Uncharacterized protein</fullName>
    </submittedName>
</protein>
<reference evidence="2" key="1">
    <citation type="submission" date="2020-11" db="EMBL/GenBank/DDBJ databases">
        <authorList>
            <person name="Tran Van P."/>
        </authorList>
    </citation>
    <scope>NUCLEOTIDE SEQUENCE</scope>
</reference>
<dbReference type="EMBL" id="OE840157">
    <property type="protein sequence ID" value="CAD7589680.1"/>
    <property type="molecule type" value="Genomic_DNA"/>
</dbReference>